<dbReference type="PROSITE" id="PS50045">
    <property type="entry name" value="SIGMA54_INTERACT_4"/>
    <property type="match status" value="1"/>
</dbReference>
<organism evidence="6 7">
    <name type="scientific">Anaerosphaera aminiphila DSM 21120</name>
    <dbReference type="NCBI Taxonomy" id="1120995"/>
    <lineage>
        <taxon>Bacteria</taxon>
        <taxon>Bacillati</taxon>
        <taxon>Bacillota</taxon>
        <taxon>Tissierellia</taxon>
        <taxon>Tissierellales</taxon>
        <taxon>Peptoniphilaceae</taxon>
        <taxon>Anaerosphaera</taxon>
    </lineage>
</organism>
<evidence type="ECO:0000256" key="1">
    <source>
        <dbReference type="ARBA" id="ARBA00022741"/>
    </source>
</evidence>
<dbReference type="Proteomes" id="UP000184032">
    <property type="component" value="Unassembled WGS sequence"/>
</dbReference>
<dbReference type="SMART" id="SM00382">
    <property type="entry name" value="AAA"/>
    <property type="match status" value="1"/>
</dbReference>
<evidence type="ECO:0000256" key="2">
    <source>
        <dbReference type="ARBA" id="ARBA00022797"/>
    </source>
</evidence>
<dbReference type="FunFam" id="3.40.50.300:FF:000006">
    <property type="entry name" value="DNA-binding transcriptional regulator NtrC"/>
    <property type="match status" value="1"/>
</dbReference>
<evidence type="ECO:0000259" key="5">
    <source>
        <dbReference type="PROSITE" id="PS50045"/>
    </source>
</evidence>
<keyword evidence="1" id="KW-0547">Nucleotide-binding</keyword>
<dbReference type="OrthoDB" id="5411866at2"/>
<dbReference type="InterPro" id="IPR002078">
    <property type="entry name" value="Sigma_54_int"/>
</dbReference>
<dbReference type="InterPro" id="IPR009057">
    <property type="entry name" value="Homeodomain-like_sf"/>
</dbReference>
<dbReference type="Gene3D" id="1.10.10.60">
    <property type="entry name" value="Homeodomain-like"/>
    <property type="match status" value="1"/>
</dbReference>
<reference evidence="6 7" key="1">
    <citation type="submission" date="2016-11" db="EMBL/GenBank/DDBJ databases">
        <authorList>
            <person name="Jaros S."/>
            <person name="Januszkiewicz K."/>
            <person name="Wedrychowicz H."/>
        </authorList>
    </citation>
    <scope>NUCLEOTIDE SEQUENCE [LARGE SCALE GENOMIC DNA]</scope>
    <source>
        <strain evidence="6 7">DSM 21120</strain>
    </source>
</reference>
<dbReference type="InterPro" id="IPR030828">
    <property type="entry name" value="HTH_TyrR"/>
</dbReference>
<dbReference type="Gene3D" id="3.30.70.260">
    <property type="match status" value="1"/>
</dbReference>
<dbReference type="AlphaFoldDB" id="A0A1M5SQQ7"/>
<dbReference type="EMBL" id="FQXI01000008">
    <property type="protein sequence ID" value="SHH40852.1"/>
    <property type="molecule type" value="Genomic_DNA"/>
</dbReference>
<dbReference type="Pfam" id="PF18024">
    <property type="entry name" value="HTH_50"/>
    <property type="match status" value="1"/>
</dbReference>
<dbReference type="Gene3D" id="1.10.8.60">
    <property type="match status" value="1"/>
</dbReference>
<accession>A0A1M5SQQ7</accession>
<evidence type="ECO:0000256" key="3">
    <source>
        <dbReference type="ARBA" id="ARBA00022840"/>
    </source>
</evidence>
<dbReference type="Pfam" id="PF25601">
    <property type="entry name" value="AAA_lid_14"/>
    <property type="match status" value="1"/>
</dbReference>
<keyword evidence="2" id="KW-0058">Aromatic hydrocarbons catabolism</keyword>
<keyword evidence="7" id="KW-1185">Reference proteome</keyword>
<dbReference type="PROSITE" id="PS00676">
    <property type="entry name" value="SIGMA54_INTERACT_2"/>
    <property type="match status" value="1"/>
</dbReference>
<dbReference type="GO" id="GO:0005524">
    <property type="term" value="F:ATP binding"/>
    <property type="evidence" value="ECO:0007669"/>
    <property type="project" value="UniProtKB-KW"/>
</dbReference>
<feature type="domain" description="Sigma-54 factor interaction" evidence="5">
    <location>
        <begin position="201"/>
        <end position="431"/>
    </location>
</feature>
<evidence type="ECO:0000313" key="7">
    <source>
        <dbReference type="Proteomes" id="UP000184032"/>
    </source>
</evidence>
<dbReference type="InterPro" id="IPR003593">
    <property type="entry name" value="AAA+_ATPase"/>
</dbReference>
<proteinExistence type="predicted"/>
<dbReference type="Pfam" id="PF00158">
    <property type="entry name" value="Sigma54_activat"/>
    <property type="match status" value="1"/>
</dbReference>
<dbReference type="SUPFAM" id="SSF52540">
    <property type="entry name" value="P-loop containing nucleoside triphosphate hydrolases"/>
    <property type="match status" value="1"/>
</dbReference>
<dbReference type="PANTHER" id="PTHR32071">
    <property type="entry name" value="TRANSCRIPTIONAL REGULATORY PROTEIN"/>
    <property type="match status" value="1"/>
</dbReference>
<protein>
    <recommendedName>
        <fullName evidence="4">HTH-type transcriptional regulatory protein TyrR</fullName>
    </recommendedName>
</protein>
<dbReference type="InterPro" id="IPR027417">
    <property type="entry name" value="P-loop_NTPase"/>
</dbReference>
<evidence type="ECO:0000313" key="6">
    <source>
        <dbReference type="EMBL" id="SHH40852.1"/>
    </source>
</evidence>
<dbReference type="GO" id="GO:0006355">
    <property type="term" value="P:regulation of DNA-templated transcription"/>
    <property type="evidence" value="ECO:0007669"/>
    <property type="project" value="InterPro"/>
</dbReference>
<dbReference type="STRING" id="1120995.SAMN02745245_01255"/>
<keyword evidence="3" id="KW-0067">ATP-binding</keyword>
<sequence>MEIRRIKIIFHINRPHLTFDILSILKKYDVYIVSMEVYSNVIYLKLPYISDNTLQKIEEEWKDVYGFDHMENVDVMAFEEKDIELRGVLNLMREGVVILSVKGIVEYFNNKVPVALRDIKVGSSIFDFIENENLKNFIEMSGEVSNFGTMRNVEIELDSKNYLLNVDSLYSEDRIFSGFLLTLKEITLDYSFDNYITFEDLVGEDEKFKESIEKAKNASKVESPVLLVGGSGTGKEMFARAIHSNSDRSTKAFVGINCAAMPEELLESELFGYESGSFIGANGNGKRGILEIADGGTVFLDEIGEMNYHIQSRLLKIIEEMEAVPRNSSEEVPLDIRIIAATSKDLEKLIEEKKFRVDLFYKLNILKIEIPTIRERPKDIEVLIEYFLKVLSKRYGDKKIEISQGAIDKMKSYCWPGNIREMQNVLEKALVLSDGGVIESENITFDTSEVYNREMTEGADLNSAVSYFERNFILKALRNNSSIRAAAKELNVTHTLLLNRIKKYEIRDEDWKK</sequence>
<name>A0A1M5SQQ7_9FIRM</name>
<evidence type="ECO:0000256" key="4">
    <source>
        <dbReference type="ARBA" id="ARBA00029500"/>
    </source>
</evidence>
<dbReference type="Gene3D" id="3.40.50.300">
    <property type="entry name" value="P-loop containing nucleotide triphosphate hydrolases"/>
    <property type="match status" value="1"/>
</dbReference>
<gene>
    <name evidence="6" type="ORF">SAMN02745245_01255</name>
</gene>
<dbReference type="InterPro" id="IPR025943">
    <property type="entry name" value="Sigma_54_int_dom_ATP-bd_2"/>
</dbReference>
<dbReference type="GO" id="GO:0003677">
    <property type="term" value="F:DNA binding"/>
    <property type="evidence" value="ECO:0007669"/>
    <property type="project" value="UniProtKB-KW"/>
</dbReference>
<dbReference type="InterPro" id="IPR058031">
    <property type="entry name" value="AAA_lid_NorR"/>
</dbReference>
<dbReference type="CDD" id="cd00009">
    <property type="entry name" value="AAA"/>
    <property type="match status" value="1"/>
</dbReference>
<dbReference type="SUPFAM" id="SSF46689">
    <property type="entry name" value="Homeodomain-like"/>
    <property type="match status" value="1"/>
</dbReference>